<dbReference type="EMBL" id="JABJWZ010000071">
    <property type="protein sequence ID" value="MBB1253812.1"/>
    <property type="molecule type" value="Genomic_DNA"/>
</dbReference>
<protein>
    <submittedName>
        <fullName evidence="1">Uncharacterized protein</fullName>
    </submittedName>
</protein>
<evidence type="ECO:0000313" key="2">
    <source>
        <dbReference type="Proteomes" id="UP000525686"/>
    </source>
</evidence>
<comment type="caution">
    <text evidence="1">The sequence shown here is derived from an EMBL/GenBank/DDBJ whole genome shotgun (WGS) entry which is preliminary data.</text>
</comment>
<accession>A0A7W3ZMW9</accession>
<reference evidence="2" key="1">
    <citation type="submission" date="2020-05" db="EMBL/GenBank/DDBJ databases">
        <title>Classification of alakaliphilic streptomycetes isolated from an alkaline soil next to Lonar Crater, India and a proposal for the recognition of Streptomyces alkaliterrae sp. nov.</title>
        <authorList>
            <person name="Golinska P."/>
        </authorList>
    </citation>
    <scope>NUCLEOTIDE SEQUENCE [LARGE SCALE GENOMIC DNA]</scope>
    <source>
        <strain evidence="2">OF3</strain>
    </source>
</reference>
<dbReference type="Proteomes" id="UP000525686">
    <property type="component" value="Unassembled WGS sequence"/>
</dbReference>
<name>A0A7W3ZMW9_9ACTN</name>
<evidence type="ECO:0000313" key="1">
    <source>
        <dbReference type="EMBL" id="MBB1253812.1"/>
    </source>
</evidence>
<dbReference type="AlphaFoldDB" id="A0A7W3ZMW9"/>
<proteinExistence type="predicted"/>
<organism evidence="1 2">
    <name type="scientific">Streptomyces alkaliterrae</name>
    <dbReference type="NCBI Taxonomy" id="2213162"/>
    <lineage>
        <taxon>Bacteria</taxon>
        <taxon>Bacillati</taxon>
        <taxon>Actinomycetota</taxon>
        <taxon>Actinomycetes</taxon>
        <taxon>Kitasatosporales</taxon>
        <taxon>Streptomycetaceae</taxon>
        <taxon>Streptomyces</taxon>
    </lineage>
</organism>
<sequence length="60" mass="6927">MPVHTPYGTGAQASLRLRTKALRERFLHKTHGVTRDTKRIQPLRTASQFHRLHRLAAQRG</sequence>
<gene>
    <name evidence="1" type="ORF">H3146_10600</name>
</gene>